<name>A0ABD2I5W8_9BILA</name>
<dbReference type="EMBL" id="JBICBT010001268">
    <property type="protein sequence ID" value="KAL3075844.1"/>
    <property type="molecule type" value="Genomic_DNA"/>
</dbReference>
<reference evidence="2 3" key="1">
    <citation type="submission" date="2024-10" db="EMBL/GenBank/DDBJ databases">
        <authorList>
            <person name="Kim D."/>
        </authorList>
    </citation>
    <scope>NUCLEOTIDE SEQUENCE [LARGE SCALE GENOMIC DNA]</scope>
    <source>
        <strain evidence="2">BH-2024</strain>
    </source>
</reference>
<evidence type="ECO:0000313" key="3">
    <source>
        <dbReference type="Proteomes" id="UP001620626"/>
    </source>
</evidence>
<accession>A0ABD2I5W8</accession>
<dbReference type="Proteomes" id="UP001620626">
    <property type="component" value="Unassembled WGS sequence"/>
</dbReference>
<proteinExistence type="predicted"/>
<keyword evidence="1" id="KW-0812">Transmembrane</keyword>
<keyword evidence="1" id="KW-1133">Transmembrane helix</keyword>
<dbReference type="AlphaFoldDB" id="A0ABD2I5W8"/>
<gene>
    <name evidence="2" type="ORF">niasHT_032047</name>
</gene>
<feature type="transmembrane region" description="Helical" evidence="1">
    <location>
        <begin position="58"/>
        <end position="81"/>
    </location>
</feature>
<feature type="transmembrane region" description="Helical" evidence="1">
    <location>
        <begin position="87"/>
        <end position="103"/>
    </location>
</feature>
<comment type="caution">
    <text evidence="2">The sequence shown here is derived from an EMBL/GenBank/DDBJ whole genome shotgun (WGS) entry which is preliminary data.</text>
</comment>
<evidence type="ECO:0000256" key="1">
    <source>
        <dbReference type="SAM" id="Phobius"/>
    </source>
</evidence>
<keyword evidence="1" id="KW-0472">Membrane</keyword>
<organism evidence="2 3">
    <name type="scientific">Heterodera trifolii</name>
    <dbReference type="NCBI Taxonomy" id="157864"/>
    <lineage>
        <taxon>Eukaryota</taxon>
        <taxon>Metazoa</taxon>
        <taxon>Ecdysozoa</taxon>
        <taxon>Nematoda</taxon>
        <taxon>Chromadorea</taxon>
        <taxon>Rhabditida</taxon>
        <taxon>Tylenchina</taxon>
        <taxon>Tylenchomorpha</taxon>
        <taxon>Tylenchoidea</taxon>
        <taxon>Heteroderidae</taxon>
        <taxon>Heteroderinae</taxon>
        <taxon>Heterodera</taxon>
    </lineage>
</organism>
<protein>
    <submittedName>
        <fullName evidence="2">Uncharacterized protein</fullName>
    </submittedName>
</protein>
<sequence length="140" mass="16031">MRIKSNEIQHQKETEMGNSKIEFFEPHKIGRRQKRVNVRELFQGAFQRIRQHGTAIACVFYVFAALIALFGVICTIARLVLFNPADYLAWLLLVWLFYVFGHYSNEFIKECTACLRNNNNQIHSIELAENGPAAAAANGQ</sequence>
<evidence type="ECO:0000313" key="2">
    <source>
        <dbReference type="EMBL" id="KAL3075844.1"/>
    </source>
</evidence>
<keyword evidence="3" id="KW-1185">Reference proteome</keyword>